<dbReference type="Gene3D" id="3.40.50.300">
    <property type="entry name" value="P-loop containing nucleotide triphosphate hydrolases"/>
    <property type="match status" value="1"/>
</dbReference>
<keyword evidence="2" id="KW-0813">Transport</keyword>
<dbReference type="RefSeq" id="WP_060929349.1">
    <property type="nucleotide sequence ID" value="NZ_KQ955275.1"/>
</dbReference>
<dbReference type="SUPFAM" id="SSF52540">
    <property type="entry name" value="P-loop containing nucleoside triphosphate hydrolases"/>
    <property type="match status" value="1"/>
</dbReference>
<keyword evidence="7" id="KW-1185">Reference proteome</keyword>
<evidence type="ECO:0000256" key="1">
    <source>
        <dbReference type="ARBA" id="ARBA00005417"/>
    </source>
</evidence>
<accession>A0A133KF90</accession>
<dbReference type="FunFam" id="3.40.50.300:FF:000134">
    <property type="entry name" value="Iron-enterobactin ABC transporter ATP-binding protein"/>
    <property type="match status" value="1"/>
</dbReference>
<keyword evidence="4 6" id="KW-0067">ATP-binding</keyword>
<dbReference type="OrthoDB" id="9806726at2"/>
<keyword evidence="3" id="KW-0547">Nucleotide-binding</keyword>
<dbReference type="InterPro" id="IPR017871">
    <property type="entry name" value="ABC_transporter-like_CS"/>
</dbReference>
<reference evidence="7" key="1">
    <citation type="submission" date="2016-01" db="EMBL/GenBank/DDBJ databases">
        <authorList>
            <person name="Mitreva M."/>
            <person name="Pepin K.H."/>
            <person name="Mihindukulasuriya K.A."/>
            <person name="Fulton R."/>
            <person name="Fronick C."/>
            <person name="O'Laughlin M."/>
            <person name="Miner T."/>
            <person name="Herter B."/>
            <person name="Rosa B.A."/>
            <person name="Cordes M."/>
            <person name="Tomlinson C."/>
            <person name="Wollam A."/>
            <person name="Palsikar V.B."/>
            <person name="Mardis E.R."/>
            <person name="Wilson R.K."/>
        </authorList>
    </citation>
    <scope>NUCLEOTIDE SEQUENCE [LARGE SCALE GENOMIC DNA]</scope>
    <source>
        <strain evidence="7">MJR8151</strain>
    </source>
</reference>
<comment type="similarity">
    <text evidence="1">Belongs to the ABC transporter superfamily.</text>
</comment>
<evidence type="ECO:0000256" key="3">
    <source>
        <dbReference type="ARBA" id="ARBA00022741"/>
    </source>
</evidence>
<name>A0A133KF90_9FIRM</name>
<comment type="caution">
    <text evidence="6">The sequence shown here is derived from an EMBL/GenBank/DDBJ whole genome shotgun (WGS) entry which is preliminary data.</text>
</comment>
<dbReference type="GO" id="GO:0005524">
    <property type="term" value="F:ATP binding"/>
    <property type="evidence" value="ECO:0007669"/>
    <property type="project" value="UniProtKB-KW"/>
</dbReference>
<evidence type="ECO:0000256" key="2">
    <source>
        <dbReference type="ARBA" id="ARBA00022448"/>
    </source>
</evidence>
<feature type="domain" description="ABC transporter" evidence="5">
    <location>
        <begin position="4"/>
        <end position="221"/>
    </location>
</feature>
<dbReference type="STRING" id="33036.HMPREF3200_00945"/>
<dbReference type="InterPro" id="IPR027417">
    <property type="entry name" value="P-loop_NTPase"/>
</dbReference>
<dbReference type="PATRIC" id="fig|33036.3.peg.937"/>
<evidence type="ECO:0000313" key="7">
    <source>
        <dbReference type="Proteomes" id="UP000070383"/>
    </source>
</evidence>
<dbReference type="InterPro" id="IPR003593">
    <property type="entry name" value="AAA+_ATPase"/>
</dbReference>
<proteinExistence type="inferred from homology"/>
<dbReference type="InterPro" id="IPR050153">
    <property type="entry name" value="Metal_Ion_Import_ABC"/>
</dbReference>
<dbReference type="PROSITE" id="PS50893">
    <property type="entry name" value="ABC_TRANSPORTER_2"/>
    <property type="match status" value="1"/>
</dbReference>
<organism evidence="6 7">
    <name type="scientific">Anaerococcus tetradius</name>
    <dbReference type="NCBI Taxonomy" id="33036"/>
    <lineage>
        <taxon>Bacteria</taxon>
        <taxon>Bacillati</taxon>
        <taxon>Bacillota</taxon>
        <taxon>Tissierellia</taxon>
        <taxon>Tissierellales</taxon>
        <taxon>Peptoniphilaceae</taxon>
        <taxon>Anaerococcus</taxon>
    </lineage>
</organism>
<dbReference type="PROSITE" id="PS00211">
    <property type="entry name" value="ABC_TRANSPORTER_1"/>
    <property type="match status" value="1"/>
</dbReference>
<gene>
    <name evidence="6" type="ORF">HMPREF3200_00945</name>
</gene>
<dbReference type="GO" id="GO:0016887">
    <property type="term" value="F:ATP hydrolysis activity"/>
    <property type="evidence" value="ECO:0007669"/>
    <property type="project" value="InterPro"/>
</dbReference>
<dbReference type="AlphaFoldDB" id="A0A133KF90"/>
<protein>
    <submittedName>
        <fullName evidence="6">ABC transporter, ATP-binding protein</fullName>
    </submittedName>
</protein>
<dbReference type="InterPro" id="IPR003439">
    <property type="entry name" value="ABC_transporter-like_ATP-bd"/>
</dbReference>
<dbReference type="Proteomes" id="UP000070383">
    <property type="component" value="Unassembled WGS sequence"/>
</dbReference>
<evidence type="ECO:0000259" key="5">
    <source>
        <dbReference type="PROSITE" id="PS50893"/>
    </source>
</evidence>
<dbReference type="SMART" id="SM00382">
    <property type="entry name" value="AAA"/>
    <property type="match status" value="1"/>
</dbReference>
<dbReference type="PANTHER" id="PTHR42734">
    <property type="entry name" value="METAL TRANSPORT SYSTEM ATP-BINDING PROTEIN TM_0124-RELATED"/>
    <property type="match status" value="1"/>
</dbReference>
<dbReference type="Pfam" id="PF00005">
    <property type="entry name" value="ABC_tran"/>
    <property type="match status" value="1"/>
</dbReference>
<evidence type="ECO:0000313" key="6">
    <source>
        <dbReference type="EMBL" id="KWZ78145.1"/>
    </source>
</evidence>
<evidence type="ECO:0000256" key="4">
    <source>
        <dbReference type="ARBA" id="ARBA00022840"/>
    </source>
</evidence>
<sequence>MKLLEIKNLKFGYEENLILNDINLQIEKGDFIAISGENGSGKSTLIKLILKAEKKDSGQIKILGKPIEDFHEYEKIGYLPQVSDSSQIAFPVTCKEYVRLGLYKDFNIFNMVTKKVDQKVKNAFSSLSIEDLINKPFNKLSGGQQQRVMIARALVSTPEMLILDEPTVGIDAKHKEAFLKLLAHLNKDQAITILIISHEMDLIRDLVNRTVVLKEGRLIDA</sequence>
<dbReference type="PANTHER" id="PTHR42734:SF17">
    <property type="entry name" value="METAL TRANSPORT SYSTEM ATP-BINDING PROTEIN TM_0124-RELATED"/>
    <property type="match status" value="1"/>
</dbReference>
<dbReference type="EMBL" id="LRPM01000033">
    <property type="protein sequence ID" value="KWZ78145.1"/>
    <property type="molecule type" value="Genomic_DNA"/>
</dbReference>